<dbReference type="PROSITE" id="PS50850">
    <property type="entry name" value="MFS"/>
    <property type="match status" value="1"/>
</dbReference>
<dbReference type="KEGG" id="apuu:APUU_50015A"/>
<organism evidence="7 8">
    <name type="scientific">Aspergillus puulaauensis</name>
    <dbReference type="NCBI Taxonomy" id="1220207"/>
    <lineage>
        <taxon>Eukaryota</taxon>
        <taxon>Fungi</taxon>
        <taxon>Dikarya</taxon>
        <taxon>Ascomycota</taxon>
        <taxon>Pezizomycotina</taxon>
        <taxon>Eurotiomycetes</taxon>
        <taxon>Eurotiomycetidae</taxon>
        <taxon>Eurotiales</taxon>
        <taxon>Aspergillaceae</taxon>
        <taxon>Aspergillus</taxon>
    </lineage>
</organism>
<keyword evidence="4 5" id="KW-0472">Membrane</keyword>
<feature type="transmembrane region" description="Helical" evidence="5">
    <location>
        <begin position="466"/>
        <end position="485"/>
    </location>
</feature>
<protein>
    <recommendedName>
        <fullName evidence="6">Major facilitator superfamily (MFS) profile domain-containing protein</fullName>
    </recommendedName>
</protein>
<evidence type="ECO:0000313" key="8">
    <source>
        <dbReference type="Proteomes" id="UP000654913"/>
    </source>
</evidence>
<feature type="transmembrane region" description="Helical" evidence="5">
    <location>
        <begin position="106"/>
        <end position="126"/>
    </location>
</feature>
<feature type="transmembrane region" description="Helical" evidence="5">
    <location>
        <begin position="70"/>
        <end position="94"/>
    </location>
</feature>
<feature type="transmembrane region" description="Helical" evidence="5">
    <location>
        <begin position="165"/>
        <end position="188"/>
    </location>
</feature>
<keyword evidence="3 5" id="KW-1133">Transmembrane helix</keyword>
<dbReference type="Gene3D" id="1.20.1250.20">
    <property type="entry name" value="MFS general substrate transporter like domains"/>
    <property type="match status" value="1"/>
</dbReference>
<evidence type="ECO:0000256" key="4">
    <source>
        <dbReference type="ARBA" id="ARBA00023136"/>
    </source>
</evidence>
<accession>A0A7R7XR84</accession>
<evidence type="ECO:0000256" key="2">
    <source>
        <dbReference type="ARBA" id="ARBA00022692"/>
    </source>
</evidence>
<dbReference type="Proteomes" id="UP000654913">
    <property type="component" value="Chromosome 5"/>
</dbReference>
<evidence type="ECO:0000256" key="5">
    <source>
        <dbReference type="SAM" id="Phobius"/>
    </source>
</evidence>
<dbReference type="PANTHER" id="PTHR23502">
    <property type="entry name" value="MAJOR FACILITATOR SUPERFAMILY"/>
    <property type="match status" value="1"/>
</dbReference>
<reference evidence="7" key="1">
    <citation type="submission" date="2021-01" db="EMBL/GenBank/DDBJ databases">
        <authorList>
            <consortium name="Aspergillus puulaauensis MK2 genome sequencing consortium"/>
            <person name="Kazuki M."/>
            <person name="Futagami T."/>
        </authorList>
    </citation>
    <scope>NUCLEOTIDE SEQUENCE</scope>
    <source>
        <strain evidence="7">MK2</strain>
    </source>
</reference>
<keyword evidence="8" id="KW-1185">Reference proteome</keyword>
<dbReference type="PANTHER" id="PTHR23502:SF29">
    <property type="entry name" value="TRANSPORTER, PUTATIVE (AFU_ORTHOLOGUE AFUA_6G06680)-RELATED"/>
    <property type="match status" value="1"/>
</dbReference>
<dbReference type="AlphaFoldDB" id="A0A7R7XR84"/>
<comment type="subcellular location">
    <subcellularLocation>
        <location evidence="1">Membrane</location>
        <topology evidence="1">Multi-pass membrane protein</topology>
    </subcellularLocation>
</comment>
<keyword evidence="2 5" id="KW-0812">Transmembrane</keyword>
<dbReference type="Pfam" id="PF07690">
    <property type="entry name" value="MFS_1"/>
    <property type="match status" value="1"/>
</dbReference>
<dbReference type="InterPro" id="IPR036259">
    <property type="entry name" value="MFS_trans_sf"/>
</dbReference>
<reference evidence="7" key="2">
    <citation type="submission" date="2021-02" db="EMBL/GenBank/DDBJ databases">
        <title>Aspergillus puulaauensis MK2 genome sequence.</title>
        <authorList>
            <person name="Futagami T."/>
            <person name="Mori K."/>
            <person name="Kadooka C."/>
            <person name="Tanaka T."/>
        </authorList>
    </citation>
    <scope>NUCLEOTIDE SEQUENCE</scope>
    <source>
        <strain evidence="7">MK2</strain>
    </source>
</reference>
<feature type="transmembrane region" description="Helical" evidence="5">
    <location>
        <begin position="368"/>
        <end position="389"/>
    </location>
</feature>
<dbReference type="EMBL" id="AP024447">
    <property type="protein sequence ID" value="BCS25304.1"/>
    <property type="molecule type" value="Genomic_DNA"/>
</dbReference>
<dbReference type="SUPFAM" id="SSF103473">
    <property type="entry name" value="MFS general substrate transporter"/>
    <property type="match status" value="1"/>
</dbReference>
<feature type="transmembrane region" description="Helical" evidence="5">
    <location>
        <begin position="195"/>
        <end position="218"/>
    </location>
</feature>
<feature type="transmembrane region" description="Helical" evidence="5">
    <location>
        <begin position="224"/>
        <end position="245"/>
    </location>
</feature>
<dbReference type="RefSeq" id="XP_041557498.1">
    <property type="nucleotide sequence ID" value="XM_041704966.1"/>
</dbReference>
<evidence type="ECO:0000256" key="3">
    <source>
        <dbReference type="ARBA" id="ARBA00022989"/>
    </source>
</evidence>
<evidence type="ECO:0000256" key="1">
    <source>
        <dbReference type="ARBA" id="ARBA00004141"/>
    </source>
</evidence>
<dbReference type="InterPro" id="IPR020846">
    <property type="entry name" value="MFS_dom"/>
</dbReference>
<name>A0A7R7XR84_9EURO</name>
<proteinExistence type="predicted"/>
<dbReference type="GO" id="GO:0005886">
    <property type="term" value="C:plasma membrane"/>
    <property type="evidence" value="ECO:0007669"/>
    <property type="project" value="TreeGrafter"/>
</dbReference>
<evidence type="ECO:0000259" key="6">
    <source>
        <dbReference type="PROSITE" id="PS50850"/>
    </source>
</evidence>
<feature type="transmembrane region" description="Helical" evidence="5">
    <location>
        <begin position="432"/>
        <end position="454"/>
    </location>
</feature>
<dbReference type="GeneID" id="64975309"/>
<gene>
    <name evidence="7" type="ORF">APUU_50015A</name>
</gene>
<dbReference type="InterPro" id="IPR011701">
    <property type="entry name" value="MFS"/>
</dbReference>
<dbReference type="OrthoDB" id="2585655at2759"/>
<feature type="domain" description="Major facilitator superfamily (MFS) profile" evidence="6">
    <location>
        <begin position="69"/>
        <end position="529"/>
    </location>
</feature>
<feature type="transmembrane region" description="Helical" evidence="5">
    <location>
        <begin position="497"/>
        <end position="518"/>
    </location>
</feature>
<feature type="transmembrane region" description="Helical" evidence="5">
    <location>
        <begin position="315"/>
        <end position="348"/>
    </location>
</feature>
<dbReference type="GO" id="GO:0022857">
    <property type="term" value="F:transmembrane transporter activity"/>
    <property type="evidence" value="ECO:0007669"/>
    <property type="project" value="InterPro"/>
</dbReference>
<sequence length="529" mass="57152">MPFGILNTRNSVEHVQGTSLLRVDSLEEAEAASGLERGTGKHATTILIPQPSHDPNDPLRWPLWQRDLMFLLYLYCTILCAGGIGPLLSASAAVLSKELNVSYTDITLLTGYNTCAVGASGILIAASSRKFGKRVTFIFSMLCAFAGTVWGGASQSYNSLLGARVIQGLGVSMFESVTFSVVGDLYYVHERGARVAALTVAISGLANFPALLSGLITTRLGWRWMFWMLAVFLGIGLALALLFGWETAFNRPDETAEAEAISCKDETGVDTLEIEHSDIIAARPTKARKSFLQRLQPFSGSYSDMPLWKTALNPFLVLIHPAVIWSTVLLAITTAWYVVVSFVIAQIFAGPPYLLEAAEIGYMSAGPTVGGTIGSVIAGLISDPIAAALACWNHGIYEPEFRLVVIIPMLISSVLGWFLFGNLAEQGRSPALMTFIWGIASTSMQFCSAAIGTYMVDAYPDISTEVFIIGMVVKNLAFFGLSFGVNNWVSAWGPAKVFDAIGGIQIALCVLSGIVWIFGKRWRARFYAG</sequence>
<evidence type="ECO:0000313" key="7">
    <source>
        <dbReference type="EMBL" id="BCS25304.1"/>
    </source>
</evidence>
<feature type="transmembrane region" description="Helical" evidence="5">
    <location>
        <begin position="401"/>
        <end position="420"/>
    </location>
</feature>
<feature type="transmembrane region" description="Helical" evidence="5">
    <location>
        <begin position="135"/>
        <end position="153"/>
    </location>
</feature>